<protein>
    <submittedName>
        <fullName evidence="2">Gluconate kinase</fullName>
    </submittedName>
</protein>
<comment type="caution">
    <text evidence="2">The sequence shown here is derived from an EMBL/GenBank/DDBJ whole genome shotgun (WGS) entry which is preliminary data.</text>
</comment>
<feature type="domain" description="Carbohydrate kinase FGGY N-terminal" evidence="1">
    <location>
        <begin position="3"/>
        <end position="56"/>
    </location>
</feature>
<dbReference type="GO" id="GO:0016301">
    <property type="term" value="F:kinase activity"/>
    <property type="evidence" value="ECO:0007669"/>
    <property type="project" value="UniProtKB-KW"/>
</dbReference>
<dbReference type="SUPFAM" id="SSF53067">
    <property type="entry name" value="Actin-like ATPase domain"/>
    <property type="match status" value="1"/>
</dbReference>
<proteinExistence type="predicted"/>
<organism evidence="2 3">
    <name type="scientific">Staphylococcus condimenti</name>
    <dbReference type="NCBI Taxonomy" id="70255"/>
    <lineage>
        <taxon>Bacteria</taxon>
        <taxon>Bacillati</taxon>
        <taxon>Bacillota</taxon>
        <taxon>Bacilli</taxon>
        <taxon>Bacillales</taxon>
        <taxon>Staphylococcaceae</taxon>
        <taxon>Staphylococcus</taxon>
    </lineage>
</organism>
<dbReference type="Gene3D" id="3.30.420.40">
    <property type="match status" value="1"/>
</dbReference>
<accession>A0A4Q7CLD6</accession>
<keyword evidence="2" id="KW-0418">Kinase</keyword>
<keyword evidence="2" id="KW-0808">Transferase</keyword>
<name>A0A4Q7CLD6_9STAP</name>
<feature type="non-terminal residue" evidence="2">
    <location>
        <position position="60"/>
    </location>
</feature>
<dbReference type="RefSeq" id="WP_242509034.1">
    <property type="nucleotide sequence ID" value="NZ_RQTE01000602.1"/>
</dbReference>
<dbReference type="EMBL" id="RQTE01000602">
    <property type="protein sequence ID" value="RZH98541.1"/>
    <property type="molecule type" value="Genomic_DNA"/>
</dbReference>
<dbReference type="GO" id="GO:0005975">
    <property type="term" value="P:carbohydrate metabolic process"/>
    <property type="evidence" value="ECO:0007669"/>
    <property type="project" value="InterPro"/>
</dbReference>
<evidence type="ECO:0000313" key="2">
    <source>
        <dbReference type="EMBL" id="RZH98541.1"/>
    </source>
</evidence>
<dbReference type="Proteomes" id="UP000293854">
    <property type="component" value="Unassembled WGS sequence"/>
</dbReference>
<reference evidence="2 3" key="1">
    <citation type="submission" date="2018-11" db="EMBL/GenBank/DDBJ databases">
        <title>Genomic profiling of Staphylococcus species from a Poultry farm system in KwaZulu-Natal, South Africa.</title>
        <authorList>
            <person name="Amoako D.G."/>
            <person name="Somboro A.M."/>
            <person name="Abia A.L.K."/>
            <person name="Bester L.A."/>
            <person name="Essack S.Y."/>
        </authorList>
    </citation>
    <scope>NUCLEOTIDE SEQUENCE [LARGE SCALE GENOMIC DNA]</scope>
    <source>
        <strain evidence="2 3">SA11</strain>
    </source>
</reference>
<dbReference type="InterPro" id="IPR043129">
    <property type="entry name" value="ATPase_NBD"/>
</dbReference>
<gene>
    <name evidence="2" type="ORF">EIG99_14245</name>
</gene>
<evidence type="ECO:0000259" key="1">
    <source>
        <dbReference type="Pfam" id="PF00370"/>
    </source>
</evidence>
<dbReference type="Pfam" id="PF00370">
    <property type="entry name" value="FGGY_N"/>
    <property type="match status" value="1"/>
</dbReference>
<dbReference type="InterPro" id="IPR018484">
    <property type="entry name" value="FGGY_N"/>
</dbReference>
<evidence type="ECO:0000313" key="3">
    <source>
        <dbReference type="Proteomes" id="UP000293854"/>
    </source>
</evidence>
<sequence length="60" mass="6626">MKYMIGVDGGTTSSKSVLYDENGNFLRKQNIGYDMKAPDVDSSEENPDEIFDSVVMTSKA</sequence>
<dbReference type="AlphaFoldDB" id="A0A4Q7CLD6"/>